<dbReference type="Gene3D" id="3.30.710.10">
    <property type="entry name" value="Potassium Channel Kv1.1, Chain A"/>
    <property type="match status" value="1"/>
</dbReference>
<dbReference type="AlphaFoldDB" id="A0A6A6PLF2"/>
<name>A0A6A6PLF2_9PEZI</name>
<sequence>MASPASVSSGRSLKRSRVDFTDHITILVGEDERAFLIHKNIACDKSDFFKAACNSDWKERKEKTIRLPNTEVRTFTIFACWLYTNELDLNGTGQKPIWSTGMDAELRRNTWMDIYRCYVLGDFLNSAQFCNTLVDELLASAEATNKIPGPRIVLHFAGELRLTSTLGRLLIDSVATEVTKEVFMKNVDSYATAFVIEVAKVCVMERNMTLDERQPRNRPKCYYHEHKDEKDKCA</sequence>
<feature type="domain" description="BTB" evidence="1">
    <location>
        <begin position="22"/>
        <end position="91"/>
    </location>
</feature>
<dbReference type="Pfam" id="PF00651">
    <property type="entry name" value="BTB"/>
    <property type="match status" value="1"/>
</dbReference>
<dbReference type="Proteomes" id="UP000799767">
    <property type="component" value="Unassembled WGS sequence"/>
</dbReference>
<dbReference type="OrthoDB" id="194443at2759"/>
<dbReference type="CDD" id="cd18186">
    <property type="entry name" value="BTB_POZ_ZBTB_KLHL-like"/>
    <property type="match status" value="1"/>
</dbReference>
<proteinExistence type="predicted"/>
<protein>
    <recommendedName>
        <fullName evidence="1">BTB domain-containing protein</fullName>
    </recommendedName>
</protein>
<dbReference type="InterPro" id="IPR011333">
    <property type="entry name" value="SKP1/BTB/POZ_sf"/>
</dbReference>
<accession>A0A6A6PLF2</accession>
<evidence type="ECO:0000313" key="3">
    <source>
        <dbReference type="Proteomes" id="UP000799767"/>
    </source>
</evidence>
<reference evidence="2" key="1">
    <citation type="journal article" date="2020" name="Stud. Mycol.">
        <title>101 Dothideomycetes genomes: a test case for predicting lifestyles and emergence of pathogens.</title>
        <authorList>
            <person name="Haridas S."/>
            <person name="Albert R."/>
            <person name="Binder M."/>
            <person name="Bloem J."/>
            <person name="Labutti K."/>
            <person name="Salamov A."/>
            <person name="Andreopoulos B."/>
            <person name="Baker S."/>
            <person name="Barry K."/>
            <person name="Bills G."/>
            <person name="Bluhm B."/>
            <person name="Cannon C."/>
            <person name="Castanera R."/>
            <person name="Culley D."/>
            <person name="Daum C."/>
            <person name="Ezra D."/>
            <person name="Gonzalez J."/>
            <person name="Henrissat B."/>
            <person name="Kuo A."/>
            <person name="Liang C."/>
            <person name="Lipzen A."/>
            <person name="Lutzoni F."/>
            <person name="Magnuson J."/>
            <person name="Mondo S."/>
            <person name="Nolan M."/>
            <person name="Ohm R."/>
            <person name="Pangilinan J."/>
            <person name="Park H.-J."/>
            <person name="Ramirez L."/>
            <person name="Alfaro M."/>
            <person name="Sun H."/>
            <person name="Tritt A."/>
            <person name="Yoshinaga Y."/>
            <person name="Zwiers L.-H."/>
            <person name="Turgeon B."/>
            <person name="Goodwin S."/>
            <person name="Spatafora J."/>
            <person name="Crous P."/>
            <person name="Grigoriev I."/>
        </authorList>
    </citation>
    <scope>NUCLEOTIDE SEQUENCE</scope>
    <source>
        <strain evidence="2">CBS 113389</strain>
    </source>
</reference>
<organism evidence="2 3">
    <name type="scientific">Neohortaea acidophila</name>
    <dbReference type="NCBI Taxonomy" id="245834"/>
    <lineage>
        <taxon>Eukaryota</taxon>
        <taxon>Fungi</taxon>
        <taxon>Dikarya</taxon>
        <taxon>Ascomycota</taxon>
        <taxon>Pezizomycotina</taxon>
        <taxon>Dothideomycetes</taxon>
        <taxon>Dothideomycetidae</taxon>
        <taxon>Mycosphaerellales</taxon>
        <taxon>Teratosphaeriaceae</taxon>
        <taxon>Neohortaea</taxon>
    </lineage>
</organism>
<dbReference type="PROSITE" id="PS50097">
    <property type="entry name" value="BTB"/>
    <property type="match status" value="1"/>
</dbReference>
<dbReference type="RefSeq" id="XP_033587216.1">
    <property type="nucleotide sequence ID" value="XM_033735629.1"/>
</dbReference>
<dbReference type="SUPFAM" id="SSF54695">
    <property type="entry name" value="POZ domain"/>
    <property type="match status" value="1"/>
</dbReference>
<dbReference type="InterPro" id="IPR000210">
    <property type="entry name" value="BTB/POZ_dom"/>
</dbReference>
<evidence type="ECO:0000259" key="1">
    <source>
        <dbReference type="PROSITE" id="PS50097"/>
    </source>
</evidence>
<keyword evidence="3" id="KW-1185">Reference proteome</keyword>
<evidence type="ECO:0000313" key="2">
    <source>
        <dbReference type="EMBL" id="KAF2480646.1"/>
    </source>
</evidence>
<dbReference type="PANTHER" id="PTHR47843">
    <property type="entry name" value="BTB DOMAIN-CONTAINING PROTEIN-RELATED"/>
    <property type="match status" value="1"/>
</dbReference>
<dbReference type="GeneID" id="54476631"/>
<gene>
    <name evidence="2" type="ORF">BDY17DRAFT_312505</name>
</gene>
<dbReference type="PANTHER" id="PTHR47843:SF2">
    <property type="entry name" value="BTB DOMAIN-CONTAINING PROTEIN"/>
    <property type="match status" value="1"/>
</dbReference>
<dbReference type="EMBL" id="MU001639">
    <property type="protein sequence ID" value="KAF2480646.1"/>
    <property type="molecule type" value="Genomic_DNA"/>
</dbReference>